<dbReference type="Proteomes" id="UP000190074">
    <property type="component" value="Unassembled WGS sequence"/>
</dbReference>
<evidence type="ECO:0000313" key="4">
    <source>
        <dbReference type="Proteomes" id="UP000190074"/>
    </source>
</evidence>
<evidence type="ECO:0000256" key="1">
    <source>
        <dbReference type="SAM" id="MobiDB-lite"/>
    </source>
</evidence>
<reference evidence="3 4" key="1">
    <citation type="submission" date="2016-11" db="EMBL/GenBank/DDBJ databases">
        <authorList>
            <consortium name="Pathogen Informatics"/>
        </authorList>
    </citation>
    <scope>NUCLEOTIDE SEQUENCE [LARGE SCALE GENOMIC DNA]</scope>
    <source>
        <strain evidence="3 4">911</strain>
    </source>
</reference>
<dbReference type="RefSeq" id="WP_079626919.1">
    <property type="nucleotide sequence ID" value="NZ_FVGW01000012.1"/>
</dbReference>
<dbReference type="EMBL" id="FVGW01000012">
    <property type="protein sequence ID" value="SKM68516.1"/>
    <property type="molecule type" value="Genomic_DNA"/>
</dbReference>
<feature type="compositionally biased region" description="Low complexity" evidence="1">
    <location>
        <begin position="816"/>
        <end position="838"/>
    </location>
</feature>
<evidence type="ECO:0000259" key="2">
    <source>
        <dbReference type="Pfam" id="PF20155"/>
    </source>
</evidence>
<organism evidence="3 4">
    <name type="scientific">Mycobacteroides abscessus subsp. massiliense</name>
    <dbReference type="NCBI Taxonomy" id="1962118"/>
    <lineage>
        <taxon>Bacteria</taxon>
        <taxon>Bacillati</taxon>
        <taxon>Actinomycetota</taxon>
        <taxon>Actinomycetes</taxon>
        <taxon>Mycobacteriales</taxon>
        <taxon>Mycobacteriaceae</taxon>
        <taxon>Mycobacteroides</taxon>
        <taxon>Mycobacteroides abscessus</taxon>
    </lineage>
</organism>
<feature type="compositionally biased region" description="Basic and acidic residues" evidence="1">
    <location>
        <begin position="852"/>
        <end position="884"/>
    </location>
</feature>
<name>A0A1U2F9A2_9MYCO</name>
<sequence length="1045" mass="106644">MPEIETLWIPLAVTGKNLKRDMEREVTGVGTHGGNKIAKEMEDATGKGAKRAAAQIDRSLGRSLGERTGAALGTALGVGLRPVVGTVQRLGGEAGRQWVQKFSQQLASAKVNAPKVNAPINVDLPGSSGGGSGLAAAGMLGAITRVAGPAAIALGVTGLAYKTLSAGFDRAKSLDATRFKLQALGNDAAAVTAIMNAAQGSVKGTAFSLDAAASTAATAVAAGVKPGEDLAKYLGTVADAAAIAGADLGDMGHIFNKVQTSGKAMTDDLNMLGDRGLPIFAWLQKEYKVTGAELSKMVEKGQVDAATFQKVIAENVGGAAKKMGGTFEGSVKNMGAALGRLGEAFISPFLGSGTDALGQITIGIDKVAGFIKEHQPEIIRFAAAVGTGFTSMAGSIARGLGNGLRFIARFVDGIKTASSGIGGFFSALGLTGIGDALQRWGSDRSVNDWLRDAAKSVDDFGNRATAASDRIAKWGEHTAETTKIVNALGAAVQEVPDTHEIVLTDNSPEQIAKLNAIGYTVKTMPDGKNLVIRVDDSDAAERMRALRAELEDLVSHPKTVKVTTEFAQNAASAQPVIPTTSAPSGPFPFATNLLPRMFGAIAMASGGLRFINKPAYADIYAGRGAGTIFAEQETGGEAYIPLAPSKRSRSTAILREVMRIFGINSFAGGGISVDELKAMASGIEGQSYGWGAPAGPNSDCSGAQSWLANMISGGTGRFATASQGGALAARGFQMGDPPPGIAAYWIGWKNGGPGGGHTAGTIVDPEGGNVNVEMGGKRGNGQFGGGAAGARDFPSRAWIALAAGDNGQTTGGGGASASQVMSAQSSVRRTKAATAAAQKDLDDANAELNSAPDDKKRAAAEKKRDNAQRRLDSAKDRQAVAEQRLSEVLDKKAKGTNKEVGDAGSGMGQGLGAGIISGLFQGLGIDGSVFSNPMDWPNVKSGMAALNWGLNFAQKWAGARAQDGGSGQIPGAGTELNFGGEVADGMLGGLGLTAPKEPAPATATAPVGGGDTYNLSGVSPKEIMPKLEARSFAASQRNLGTRRPS</sequence>
<gene>
    <name evidence="3" type="ORF">SAMEA2259716_04783</name>
</gene>
<protein>
    <submittedName>
        <fullName evidence="3">TP901 family phage tail tape measure protein</fullName>
    </submittedName>
</protein>
<feature type="region of interest" description="Disordered" evidence="1">
    <location>
        <begin position="808"/>
        <end position="884"/>
    </location>
</feature>
<accession>A0A1U2F9A2</accession>
<proteinExistence type="predicted"/>
<feature type="region of interest" description="Disordered" evidence="1">
    <location>
        <begin position="997"/>
        <end position="1019"/>
    </location>
</feature>
<dbReference type="Pfam" id="PF20155">
    <property type="entry name" value="TMP_3"/>
    <property type="match status" value="1"/>
</dbReference>
<dbReference type="AlphaFoldDB" id="A0A1U2F9A2"/>
<feature type="compositionally biased region" description="Low complexity" evidence="1">
    <location>
        <begin position="997"/>
        <end position="1006"/>
    </location>
</feature>
<evidence type="ECO:0000313" key="3">
    <source>
        <dbReference type="EMBL" id="SKM68516.1"/>
    </source>
</evidence>
<dbReference type="InterPro" id="IPR013491">
    <property type="entry name" value="Tape_meas_N"/>
</dbReference>
<feature type="domain" description="Tape measure protein N-terminal" evidence="2">
    <location>
        <begin position="168"/>
        <end position="343"/>
    </location>
</feature>